<dbReference type="RefSeq" id="WP_148989737.1">
    <property type="nucleotide sequence ID" value="NZ_VTEV01000009.1"/>
</dbReference>
<sequence length="164" mass="18922">MISIIVATDKNNLIGKDNDLPWRIPADLAYFKQVTLGNTIVMGRKTYESIGKPLPKRRNIVLSRQDYHADGCETLHSIEEVVNMDEAGEELFIIGGAHIFKEALPFADFLYLTFIDEEFEGDTYFPEVNEKDWELISSEKGIKDEKNPYDYYFKKFKRAGTLDK</sequence>
<dbReference type="Proteomes" id="UP000322524">
    <property type="component" value="Unassembled WGS sequence"/>
</dbReference>
<feature type="domain" description="DHFR" evidence="10">
    <location>
        <begin position="1"/>
        <end position="158"/>
    </location>
</feature>
<organism evidence="11 12">
    <name type="scientific">Sutcliffiella horikoshii</name>
    <dbReference type="NCBI Taxonomy" id="79883"/>
    <lineage>
        <taxon>Bacteria</taxon>
        <taxon>Bacillati</taxon>
        <taxon>Bacillota</taxon>
        <taxon>Bacilli</taxon>
        <taxon>Bacillales</taxon>
        <taxon>Bacillaceae</taxon>
        <taxon>Sutcliffiella</taxon>
    </lineage>
</organism>
<dbReference type="CDD" id="cd00209">
    <property type="entry name" value="DHFR"/>
    <property type="match status" value="1"/>
</dbReference>
<keyword evidence="4 8" id="KW-0554">One-carbon metabolism</keyword>
<dbReference type="UniPathway" id="UPA00077">
    <property type="reaction ID" value="UER00158"/>
</dbReference>
<dbReference type="InterPro" id="IPR024072">
    <property type="entry name" value="DHFR-like_dom_sf"/>
</dbReference>
<dbReference type="InterPro" id="IPR012259">
    <property type="entry name" value="DHFR"/>
</dbReference>
<gene>
    <name evidence="11" type="ORF">FZC76_18910</name>
</gene>
<evidence type="ECO:0000256" key="2">
    <source>
        <dbReference type="ARBA" id="ARBA00009539"/>
    </source>
</evidence>
<evidence type="ECO:0000256" key="6">
    <source>
        <dbReference type="ARBA" id="ARBA00023002"/>
    </source>
</evidence>
<evidence type="ECO:0000256" key="4">
    <source>
        <dbReference type="ARBA" id="ARBA00022563"/>
    </source>
</evidence>
<dbReference type="GO" id="GO:0070401">
    <property type="term" value="F:NADP+ binding"/>
    <property type="evidence" value="ECO:0007669"/>
    <property type="project" value="UniProtKB-ARBA"/>
</dbReference>
<dbReference type="InterPro" id="IPR017925">
    <property type="entry name" value="DHFR_CS"/>
</dbReference>
<evidence type="ECO:0000256" key="7">
    <source>
        <dbReference type="ARBA" id="ARBA00025067"/>
    </source>
</evidence>
<dbReference type="GO" id="GO:0046655">
    <property type="term" value="P:folic acid metabolic process"/>
    <property type="evidence" value="ECO:0007669"/>
    <property type="project" value="TreeGrafter"/>
</dbReference>
<dbReference type="Gene3D" id="3.40.430.10">
    <property type="entry name" value="Dihydrofolate Reductase, subunit A"/>
    <property type="match status" value="1"/>
</dbReference>
<dbReference type="PANTHER" id="PTHR48069:SF3">
    <property type="entry name" value="DIHYDROFOLATE REDUCTASE"/>
    <property type="match status" value="1"/>
</dbReference>
<evidence type="ECO:0000256" key="1">
    <source>
        <dbReference type="ARBA" id="ARBA00004903"/>
    </source>
</evidence>
<dbReference type="GO" id="GO:0046654">
    <property type="term" value="P:tetrahydrofolate biosynthetic process"/>
    <property type="evidence" value="ECO:0007669"/>
    <property type="project" value="UniProtKB-UniPathway"/>
</dbReference>
<dbReference type="InterPro" id="IPR001796">
    <property type="entry name" value="DHFR_dom"/>
</dbReference>
<dbReference type="Pfam" id="PF00186">
    <property type="entry name" value="DHFR_1"/>
    <property type="match status" value="1"/>
</dbReference>
<dbReference type="PIRSF" id="PIRSF000194">
    <property type="entry name" value="DHFR"/>
    <property type="match status" value="1"/>
</dbReference>
<comment type="catalytic activity">
    <reaction evidence="8">
        <text>(6S)-5,6,7,8-tetrahydrofolate + NADP(+) = 7,8-dihydrofolate + NADPH + H(+)</text>
        <dbReference type="Rhea" id="RHEA:15009"/>
        <dbReference type="ChEBI" id="CHEBI:15378"/>
        <dbReference type="ChEBI" id="CHEBI:57451"/>
        <dbReference type="ChEBI" id="CHEBI:57453"/>
        <dbReference type="ChEBI" id="CHEBI:57783"/>
        <dbReference type="ChEBI" id="CHEBI:58349"/>
        <dbReference type="EC" id="1.5.1.3"/>
    </reaction>
</comment>
<proteinExistence type="inferred from homology"/>
<name>A0A5D4SK10_9BACI</name>
<comment type="function">
    <text evidence="7 8">Key enzyme in folate metabolism. Catalyzes an essential reaction for de novo glycine and purine synthesis, and for DNA precursor synthesis.</text>
</comment>
<dbReference type="AlphaFoldDB" id="A0A5D4SK10"/>
<dbReference type="PROSITE" id="PS00075">
    <property type="entry name" value="DHFR_1"/>
    <property type="match status" value="1"/>
</dbReference>
<dbReference type="GO" id="GO:0004146">
    <property type="term" value="F:dihydrofolate reductase activity"/>
    <property type="evidence" value="ECO:0007669"/>
    <property type="project" value="UniProtKB-EC"/>
</dbReference>
<dbReference type="SUPFAM" id="SSF53597">
    <property type="entry name" value="Dihydrofolate reductase-like"/>
    <property type="match status" value="1"/>
</dbReference>
<reference evidence="11 12" key="1">
    <citation type="submission" date="2019-08" db="EMBL/GenBank/DDBJ databases">
        <title>Bacillus genomes from the desert of Cuatro Cienegas, Coahuila.</title>
        <authorList>
            <person name="Olmedo-Alvarez G."/>
        </authorList>
    </citation>
    <scope>NUCLEOTIDE SEQUENCE [LARGE SCALE GENOMIC DNA]</scope>
    <source>
        <strain evidence="11 12">CH28_1T</strain>
    </source>
</reference>
<evidence type="ECO:0000256" key="5">
    <source>
        <dbReference type="ARBA" id="ARBA00022857"/>
    </source>
</evidence>
<evidence type="ECO:0000256" key="8">
    <source>
        <dbReference type="PIRNR" id="PIRNR000194"/>
    </source>
</evidence>
<comment type="caution">
    <text evidence="11">The sequence shown here is derived from an EMBL/GenBank/DDBJ whole genome shotgun (WGS) entry which is preliminary data.</text>
</comment>
<dbReference type="OrthoDB" id="9804315at2"/>
<evidence type="ECO:0000256" key="3">
    <source>
        <dbReference type="ARBA" id="ARBA00012856"/>
    </source>
</evidence>
<evidence type="ECO:0000313" key="11">
    <source>
        <dbReference type="EMBL" id="TYS63563.1"/>
    </source>
</evidence>
<dbReference type="EMBL" id="VTEV01000009">
    <property type="protein sequence ID" value="TYS63563.1"/>
    <property type="molecule type" value="Genomic_DNA"/>
</dbReference>
<keyword evidence="5 8" id="KW-0521">NADP</keyword>
<comment type="pathway">
    <text evidence="1 8">Cofactor biosynthesis; tetrahydrofolate biosynthesis; 5,6,7,8-tetrahydrofolate from 7,8-dihydrofolate: step 1/1.</text>
</comment>
<dbReference type="FunFam" id="3.40.430.10:FF:000001">
    <property type="entry name" value="Dihydrofolate reductase"/>
    <property type="match status" value="1"/>
</dbReference>
<evidence type="ECO:0000259" key="10">
    <source>
        <dbReference type="PROSITE" id="PS51330"/>
    </source>
</evidence>
<accession>A0A5D4SK10</accession>
<protein>
    <recommendedName>
        <fullName evidence="3 8">Dihydrofolate reductase</fullName>
        <ecNumber evidence="3 8">1.5.1.3</ecNumber>
    </recommendedName>
</protein>
<dbReference type="EC" id="1.5.1.3" evidence="3 8"/>
<dbReference type="GO" id="GO:0005829">
    <property type="term" value="C:cytosol"/>
    <property type="evidence" value="ECO:0007669"/>
    <property type="project" value="TreeGrafter"/>
</dbReference>
<dbReference type="PROSITE" id="PS51330">
    <property type="entry name" value="DHFR_2"/>
    <property type="match status" value="1"/>
</dbReference>
<dbReference type="PANTHER" id="PTHR48069">
    <property type="entry name" value="DIHYDROFOLATE REDUCTASE"/>
    <property type="match status" value="1"/>
</dbReference>
<comment type="similarity">
    <text evidence="2 8 9">Belongs to the dihydrofolate reductase family.</text>
</comment>
<dbReference type="STRING" id="79883.GCA_001636495_02600"/>
<keyword evidence="6 8" id="KW-0560">Oxidoreductase</keyword>
<dbReference type="GO" id="GO:0046452">
    <property type="term" value="P:dihydrofolate metabolic process"/>
    <property type="evidence" value="ECO:0007669"/>
    <property type="project" value="TreeGrafter"/>
</dbReference>
<dbReference type="PRINTS" id="PR00070">
    <property type="entry name" value="DHFR"/>
</dbReference>
<evidence type="ECO:0000256" key="9">
    <source>
        <dbReference type="RuleBase" id="RU004474"/>
    </source>
</evidence>
<evidence type="ECO:0000313" key="12">
    <source>
        <dbReference type="Proteomes" id="UP000322524"/>
    </source>
</evidence>
<dbReference type="GO" id="GO:0006730">
    <property type="term" value="P:one-carbon metabolic process"/>
    <property type="evidence" value="ECO:0007669"/>
    <property type="project" value="UniProtKB-KW"/>
</dbReference>